<keyword evidence="2" id="KW-0963">Cytoplasm</keyword>
<dbReference type="Gene3D" id="1.20.5.5160">
    <property type="match status" value="1"/>
</dbReference>
<proteinExistence type="predicted"/>
<evidence type="ECO:0000313" key="8">
    <source>
        <dbReference type="EMBL" id="VEU21812.1"/>
    </source>
</evidence>
<evidence type="ECO:0000256" key="2">
    <source>
        <dbReference type="ARBA" id="ARBA00022490"/>
    </source>
</evidence>
<evidence type="ECO:0000256" key="3">
    <source>
        <dbReference type="ARBA" id="ARBA00022664"/>
    </source>
</evidence>
<dbReference type="GO" id="GO:0006397">
    <property type="term" value="P:mRNA processing"/>
    <property type="evidence" value="ECO:0007669"/>
    <property type="project" value="UniProtKB-KW"/>
</dbReference>
<evidence type="ECO:0000256" key="4">
    <source>
        <dbReference type="ARBA" id="ARBA00022741"/>
    </source>
</evidence>
<dbReference type="OrthoDB" id="204958at2759"/>
<dbReference type="PANTHER" id="PTHR12272:SF11">
    <property type="entry name" value="PAN2-PAN3 DEADENYLATION COMPLEX SUBUNIT PAN3"/>
    <property type="match status" value="1"/>
</dbReference>
<dbReference type="GO" id="GO:0005524">
    <property type="term" value="F:ATP binding"/>
    <property type="evidence" value="ECO:0007669"/>
    <property type="project" value="UniProtKB-KW"/>
</dbReference>
<dbReference type="Gene3D" id="1.10.287.3700">
    <property type="match status" value="1"/>
</dbReference>
<dbReference type="GO" id="GO:0008143">
    <property type="term" value="F:poly(A) binding"/>
    <property type="evidence" value="ECO:0007669"/>
    <property type="project" value="TreeGrafter"/>
</dbReference>
<dbReference type="InParanoid" id="A0A448YLJ7"/>
<name>A0A448YLJ7_BRENA</name>
<dbReference type="FunCoup" id="A0A448YLJ7">
    <property type="interactions" value="658"/>
</dbReference>
<dbReference type="GO" id="GO:0000932">
    <property type="term" value="C:P-body"/>
    <property type="evidence" value="ECO:0007669"/>
    <property type="project" value="TreeGrafter"/>
</dbReference>
<dbReference type="SUPFAM" id="SSF56112">
    <property type="entry name" value="Protein kinase-like (PK-like)"/>
    <property type="match status" value="1"/>
</dbReference>
<dbReference type="GO" id="GO:0004672">
    <property type="term" value="F:protein kinase activity"/>
    <property type="evidence" value="ECO:0007669"/>
    <property type="project" value="InterPro"/>
</dbReference>
<keyword evidence="3" id="KW-0507">mRNA processing</keyword>
<dbReference type="GO" id="GO:0000289">
    <property type="term" value="P:nuclear-transcribed mRNA poly(A) tail shortening"/>
    <property type="evidence" value="ECO:0007669"/>
    <property type="project" value="InterPro"/>
</dbReference>
<feature type="domain" description="Protein kinase" evidence="7">
    <location>
        <begin position="37"/>
        <end position="310"/>
    </location>
</feature>
<dbReference type="Pfam" id="PF18101">
    <property type="entry name" value="Pan3_CK"/>
    <property type="match status" value="1"/>
</dbReference>
<evidence type="ECO:0000259" key="7">
    <source>
        <dbReference type="PROSITE" id="PS50011"/>
    </source>
</evidence>
<keyword evidence="6" id="KW-0175">Coiled coil</keyword>
<dbReference type="GO" id="GO:0031251">
    <property type="term" value="C:PAN complex"/>
    <property type="evidence" value="ECO:0007669"/>
    <property type="project" value="InterPro"/>
</dbReference>
<dbReference type="EMBL" id="CAACVR010000012">
    <property type="protein sequence ID" value="VEU21812.1"/>
    <property type="molecule type" value="Genomic_DNA"/>
</dbReference>
<accession>A0A448YLJ7</accession>
<comment type="subcellular location">
    <subcellularLocation>
        <location evidence="1">Cytoplasm</location>
    </subcellularLocation>
</comment>
<keyword evidence="4" id="KW-0547">Nucleotide-binding</keyword>
<dbReference type="InterPro" id="IPR041332">
    <property type="entry name" value="Pan3_CK"/>
</dbReference>
<dbReference type="AlphaFoldDB" id="A0A448YLJ7"/>
<dbReference type="Gene3D" id="1.10.510.10">
    <property type="entry name" value="Transferase(Phosphotransferase) domain 1"/>
    <property type="match status" value="1"/>
</dbReference>
<dbReference type="Proteomes" id="UP000290900">
    <property type="component" value="Unassembled WGS sequence"/>
</dbReference>
<dbReference type="PANTHER" id="PTHR12272">
    <property type="entry name" value="DEADENYLATION COMPLEX SUBUNIT PAN3"/>
    <property type="match status" value="1"/>
</dbReference>
<dbReference type="PROSITE" id="PS50011">
    <property type="entry name" value="PROTEIN_KINASE_DOM"/>
    <property type="match status" value="1"/>
</dbReference>
<evidence type="ECO:0000313" key="9">
    <source>
        <dbReference type="Proteomes" id="UP000290900"/>
    </source>
</evidence>
<dbReference type="InterPro" id="IPR000719">
    <property type="entry name" value="Prot_kinase_dom"/>
</dbReference>
<evidence type="ECO:0000256" key="1">
    <source>
        <dbReference type="ARBA" id="ARBA00004496"/>
    </source>
</evidence>
<evidence type="ECO:0000256" key="6">
    <source>
        <dbReference type="ARBA" id="ARBA00023054"/>
    </source>
</evidence>
<dbReference type="InterPro" id="IPR011009">
    <property type="entry name" value="Kinase-like_dom_sf"/>
</dbReference>
<dbReference type="STRING" id="13370.A0A448YLJ7"/>
<dbReference type="InterPro" id="IPR030844">
    <property type="entry name" value="PAN3"/>
</dbReference>
<evidence type="ECO:0000256" key="5">
    <source>
        <dbReference type="ARBA" id="ARBA00022840"/>
    </source>
</evidence>
<gene>
    <name evidence="8" type="ORF">BRENAR_LOCUS2544</name>
</gene>
<sequence length="435" mass="49578">MNKRPNERTVNDLFLSGNLREYLQQKNEASLRAIPNSQLNLPLHVGPYHSLYPVDKHFDKTDKSFGYLATIFKCVSNLDGRLYCMRRLEGVPITSGKFLEPIKKWKLVDSANVVKVYDAFTSKAFGDLSLITIYDYYPLSLNLMETHFYRIGNKDPELITEAILWSYIVQLTNAAMEIHNKGLFVGEFDPTKIIVTNKGRVRLSSCAIGDIVEASKDHNQFQNGNQKVEGETDGAKVIDEQKKDLERLGGLVLNLSKSTTFIKDSSTIKPMEIIDRLTFSDEFKKILRYCLTPDSTWKHFQELLAPHILEVANGFENSADYMESSLLTEVENARLVRLLCKLDVISERPEFIKDGSWSETGERYPIKLFKDYVFHQVDEAGNSVVDLTHIVNCLNKLDSGVDENVLLVSPDEMTCLVMSYKRLKELVESSFRSLS</sequence>
<reference evidence="8 9" key="1">
    <citation type="submission" date="2018-12" db="EMBL/GenBank/DDBJ databases">
        <authorList>
            <person name="Tiukova I."/>
            <person name="Dainat J."/>
        </authorList>
    </citation>
    <scope>NUCLEOTIDE SEQUENCE [LARGE SCALE GENOMIC DNA]</scope>
</reference>
<protein>
    <submittedName>
        <fullName evidence="8">DEKNAAC102722</fullName>
    </submittedName>
</protein>
<organism evidence="8 9">
    <name type="scientific">Brettanomyces naardenensis</name>
    <name type="common">Yeast</name>
    <dbReference type="NCBI Taxonomy" id="13370"/>
    <lineage>
        <taxon>Eukaryota</taxon>
        <taxon>Fungi</taxon>
        <taxon>Dikarya</taxon>
        <taxon>Ascomycota</taxon>
        <taxon>Saccharomycotina</taxon>
        <taxon>Pichiomycetes</taxon>
        <taxon>Pichiales</taxon>
        <taxon>Pichiaceae</taxon>
        <taxon>Brettanomyces</taxon>
    </lineage>
</organism>
<keyword evidence="5" id="KW-0067">ATP-binding</keyword>
<keyword evidence="9" id="KW-1185">Reference proteome</keyword>